<dbReference type="SUPFAM" id="SSF50621">
    <property type="entry name" value="Alanine racemase C-terminal domain-like"/>
    <property type="match status" value="1"/>
</dbReference>
<protein>
    <recommendedName>
        <fullName evidence="2">Orn/DAP/Arg decarboxylase 2 C-terminal domain-containing protein</fullName>
    </recommendedName>
</protein>
<comment type="caution">
    <text evidence="1">The sequence shown here is derived from an EMBL/GenBank/DDBJ whole genome shotgun (WGS) entry which is preliminary data.</text>
</comment>
<dbReference type="EMBL" id="BARW01017366">
    <property type="protein sequence ID" value="GAJ01412.1"/>
    <property type="molecule type" value="Genomic_DNA"/>
</dbReference>
<organism evidence="1">
    <name type="scientific">marine sediment metagenome</name>
    <dbReference type="NCBI Taxonomy" id="412755"/>
    <lineage>
        <taxon>unclassified sequences</taxon>
        <taxon>metagenomes</taxon>
        <taxon>ecological metagenomes</taxon>
    </lineage>
</organism>
<gene>
    <name evidence="1" type="ORF">S12H4_30019</name>
</gene>
<evidence type="ECO:0000313" key="1">
    <source>
        <dbReference type="EMBL" id="GAJ01412.1"/>
    </source>
</evidence>
<feature type="non-terminal residue" evidence="1">
    <location>
        <position position="1"/>
    </location>
</feature>
<name>X1UCW7_9ZZZZ</name>
<accession>X1UCW7</accession>
<evidence type="ECO:0008006" key="2">
    <source>
        <dbReference type="Google" id="ProtNLM"/>
    </source>
</evidence>
<dbReference type="InterPro" id="IPR009006">
    <property type="entry name" value="Ala_racemase/Decarboxylase_C"/>
</dbReference>
<dbReference type="GO" id="GO:0003824">
    <property type="term" value="F:catalytic activity"/>
    <property type="evidence" value="ECO:0007669"/>
    <property type="project" value="InterPro"/>
</dbReference>
<reference evidence="1" key="1">
    <citation type="journal article" date="2014" name="Front. Microbiol.">
        <title>High frequency of phylogenetically diverse reductive dehalogenase-homologous genes in deep subseafloor sedimentary metagenomes.</title>
        <authorList>
            <person name="Kawai M."/>
            <person name="Futagami T."/>
            <person name="Toyoda A."/>
            <person name="Takaki Y."/>
            <person name="Nishi S."/>
            <person name="Hori S."/>
            <person name="Arai W."/>
            <person name="Tsubouchi T."/>
            <person name="Morono Y."/>
            <person name="Uchiyama I."/>
            <person name="Ito T."/>
            <person name="Fujiyama A."/>
            <person name="Inagaki F."/>
            <person name="Takami H."/>
        </authorList>
    </citation>
    <scope>NUCLEOTIDE SEQUENCE</scope>
    <source>
        <strain evidence="1">Expedition CK06-06</strain>
    </source>
</reference>
<sequence length="40" mass="4641">RPEFALNASLKPPIVLVKDGKARLIRRRESYEDIMNCDII</sequence>
<dbReference type="Gene3D" id="2.40.37.10">
    <property type="entry name" value="Lyase, Ornithine Decarboxylase, Chain A, domain 1"/>
    <property type="match status" value="1"/>
</dbReference>
<proteinExistence type="predicted"/>
<dbReference type="AlphaFoldDB" id="X1UCW7"/>